<protein>
    <submittedName>
        <fullName evidence="3">Viral A-type inclusion protein</fullName>
    </submittedName>
</protein>
<sequence>MTKKVEKFTIETDVVNSSVLLGKLLKSEEDLMKSNVILHFHDDDPSYEKFTAGDSNTNCDSLVSQFLKKVFYFTKKFPDNVFFDVTLRGAACLQNVLVDLVRASHSTGILPCKVKDDFSCWTDPFAPNLFCTTVEKECYIKPLLEVISKSLFKLREQMNVGGERYPRIYFIDIVKLDDNNRETSDAVRWVFADIPCGKDAEIGNKFMKFLQQDPAINEINVKIRKEPLIAGLKGFLLKDTTSTVVFNALYNDCLREFGKTREIISKWFVLPQGIVKLETELYLSNVATDLEYFKKFENGGKLVEMLPQPEAEKREFEIKLLKESNDRIVDDIKKNMDKINNAKEKILKNNKLIEEYERNTAVIEDEIKDTKVEYNASTEENIKLNSQLDGLNTKKTETINDIESGQKKIDALLPIIEKLSNFCDNLEKENSEEENERSRIFSKANELNTSGLDLYKKTVEKLENISAKLDSFKVDAMHNKEKSNNAYNITKIENLVEIASKDYFEFLELEKDARKDFSDICSSSENNLLMLKDKINLRETEISKEIEGISMKFNDKVQEKIKSILNNVTDDLDKDLCNFKSKLNEKITSDDMVTLRDIFKSVL</sequence>
<evidence type="ECO:0000313" key="2">
    <source>
        <dbReference type="Proteomes" id="UP000035681"/>
    </source>
</evidence>
<keyword evidence="2" id="KW-1185">Reference proteome</keyword>
<feature type="coiled-coil region" evidence="1">
    <location>
        <begin position="416"/>
        <end position="443"/>
    </location>
</feature>
<feature type="coiled-coil region" evidence="1">
    <location>
        <begin position="329"/>
        <end position="373"/>
    </location>
</feature>
<dbReference type="Proteomes" id="UP000035681">
    <property type="component" value="Unplaced"/>
</dbReference>
<dbReference type="WBParaSite" id="SSTP_0000219000.1">
    <property type="protein sequence ID" value="SSTP_0000219000.1"/>
    <property type="gene ID" value="SSTP_0000219000"/>
</dbReference>
<accession>A0A0K0DY75</accession>
<keyword evidence="1" id="KW-0175">Coiled coil</keyword>
<dbReference type="WBParaSite" id="TCONS_00009092.p1">
    <property type="protein sequence ID" value="TCONS_00009092.p1"/>
    <property type="gene ID" value="XLOC_006940"/>
</dbReference>
<evidence type="ECO:0000313" key="3">
    <source>
        <dbReference type="WBParaSite" id="SSTP_0000219000.1"/>
    </source>
</evidence>
<name>A0A0K0DY75_STRER</name>
<reference evidence="3" key="1">
    <citation type="submission" date="2015-08" db="UniProtKB">
        <authorList>
            <consortium name="WormBaseParasite"/>
        </authorList>
    </citation>
    <scope>IDENTIFICATION</scope>
</reference>
<dbReference type="AlphaFoldDB" id="A0A0K0DY75"/>
<proteinExistence type="predicted"/>
<organism evidence="3">
    <name type="scientific">Strongyloides stercoralis</name>
    <name type="common">Threadworm</name>
    <dbReference type="NCBI Taxonomy" id="6248"/>
    <lineage>
        <taxon>Eukaryota</taxon>
        <taxon>Metazoa</taxon>
        <taxon>Ecdysozoa</taxon>
        <taxon>Nematoda</taxon>
        <taxon>Chromadorea</taxon>
        <taxon>Rhabditida</taxon>
        <taxon>Tylenchina</taxon>
        <taxon>Panagrolaimomorpha</taxon>
        <taxon>Strongyloidoidea</taxon>
        <taxon>Strongyloididae</taxon>
        <taxon>Strongyloides</taxon>
    </lineage>
</organism>
<evidence type="ECO:0000256" key="1">
    <source>
        <dbReference type="SAM" id="Coils"/>
    </source>
</evidence>